<evidence type="ECO:0000256" key="2">
    <source>
        <dbReference type="SAM" id="SignalP"/>
    </source>
</evidence>
<dbReference type="Proteomes" id="UP000054485">
    <property type="component" value="Unassembled WGS sequence"/>
</dbReference>
<evidence type="ECO:0000256" key="1">
    <source>
        <dbReference type="ARBA" id="ARBA00022729"/>
    </source>
</evidence>
<dbReference type="PANTHER" id="PTHR40633">
    <property type="entry name" value="MATRIX PROTEIN, PUTATIVE (AFU_ORTHOLOGUE AFUA_8G05410)-RELATED"/>
    <property type="match status" value="1"/>
</dbReference>
<feature type="signal peptide" evidence="2">
    <location>
        <begin position="1"/>
        <end position="18"/>
    </location>
</feature>
<evidence type="ECO:0000313" key="4">
    <source>
        <dbReference type="EMBL" id="KIK48935.1"/>
    </source>
</evidence>
<feature type="domain" description="Yeast cell wall synthesis Kre9/Knh1-like N-terminal" evidence="3">
    <location>
        <begin position="24"/>
        <end position="138"/>
    </location>
</feature>
<name>A0A0D0AFF8_9AGAM</name>
<evidence type="ECO:0000259" key="3">
    <source>
        <dbReference type="Pfam" id="PF10342"/>
    </source>
</evidence>
<feature type="chain" id="PRO_5002218694" description="Yeast cell wall synthesis Kre9/Knh1-like N-terminal domain-containing protein" evidence="2">
    <location>
        <begin position="19"/>
        <end position="262"/>
    </location>
</feature>
<reference evidence="4 5" key="1">
    <citation type="submission" date="2014-04" db="EMBL/GenBank/DDBJ databases">
        <authorList>
            <consortium name="DOE Joint Genome Institute"/>
            <person name="Kuo A."/>
            <person name="Ruytinx J."/>
            <person name="Rineau F."/>
            <person name="Colpaert J."/>
            <person name="Kohler A."/>
            <person name="Nagy L.G."/>
            <person name="Floudas D."/>
            <person name="Copeland A."/>
            <person name="Barry K.W."/>
            <person name="Cichocki N."/>
            <person name="Veneault-Fourrey C."/>
            <person name="LaButti K."/>
            <person name="Lindquist E.A."/>
            <person name="Lipzen A."/>
            <person name="Lundell T."/>
            <person name="Morin E."/>
            <person name="Murat C."/>
            <person name="Sun H."/>
            <person name="Tunlid A."/>
            <person name="Henrissat B."/>
            <person name="Grigoriev I.V."/>
            <person name="Hibbett D.S."/>
            <person name="Martin F."/>
            <person name="Nordberg H.P."/>
            <person name="Cantor M.N."/>
            <person name="Hua S.X."/>
        </authorList>
    </citation>
    <scope>NUCLEOTIDE SEQUENCE [LARGE SCALE GENOMIC DNA]</scope>
    <source>
        <strain evidence="4 5">UH-Slu-Lm8-n1</strain>
    </source>
</reference>
<dbReference type="Pfam" id="PF10342">
    <property type="entry name" value="Kre9_KNH"/>
    <property type="match status" value="1"/>
</dbReference>
<dbReference type="OrthoDB" id="2432613at2759"/>
<keyword evidence="1 2" id="KW-0732">Signal</keyword>
<gene>
    <name evidence="4" type="ORF">CY34DRAFT_797727</name>
</gene>
<evidence type="ECO:0000313" key="5">
    <source>
        <dbReference type="Proteomes" id="UP000054485"/>
    </source>
</evidence>
<dbReference type="InParanoid" id="A0A0D0AFF8"/>
<dbReference type="HOGENOM" id="CLU_1062353_0_0_1"/>
<proteinExistence type="predicted"/>
<dbReference type="PANTHER" id="PTHR40633:SF1">
    <property type="entry name" value="GPI ANCHORED SERINE-THREONINE RICH PROTEIN (AFU_ORTHOLOGUE AFUA_1G03630)"/>
    <property type="match status" value="1"/>
</dbReference>
<sequence>MSIQWLLTLFLLPSFARATMIPLSPGPGDVFRSGSPCPISWDTDRSGSTQPWRNATICMQSQHHPIFILKFGYHTVLMSGSNLNMSRVTVVVERLDGTNISSYNWLCPNVTPNADIYFYQFSNNGNSIGSAWTTRFTIASYSGNTTPPEKSKQPGGAPIPWGVGHLVPSNRTIPSSPIVSPRSRSLPIHPCETLKQKCMTSLEDDSPSAPLLLQQRTVPHPAIIDQLKLTRERRPSSRGNRGGPNLSVHLLCALATLWLVVL</sequence>
<organism evidence="4 5">
    <name type="scientific">Suillus luteus UH-Slu-Lm8-n1</name>
    <dbReference type="NCBI Taxonomy" id="930992"/>
    <lineage>
        <taxon>Eukaryota</taxon>
        <taxon>Fungi</taxon>
        <taxon>Dikarya</taxon>
        <taxon>Basidiomycota</taxon>
        <taxon>Agaricomycotina</taxon>
        <taxon>Agaricomycetes</taxon>
        <taxon>Agaricomycetidae</taxon>
        <taxon>Boletales</taxon>
        <taxon>Suillineae</taxon>
        <taxon>Suillaceae</taxon>
        <taxon>Suillus</taxon>
    </lineage>
</organism>
<dbReference type="STRING" id="930992.A0A0D0AFF8"/>
<dbReference type="InterPro" id="IPR052982">
    <property type="entry name" value="SRP1/TIP1-like"/>
</dbReference>
<dbReference type="InterPro" id="IPR018466">
    <property type="entry name" value="Kre9/Knh1-like_N"/>
</dbReference>
<accession>A0A0D0AFF8</accession>
<dbReference type="AlphaFoldDB" id="A0A0D0AFF8"/>
<dbReference type="EMBL" id="KN835135">
    <property type="protein sequence ID" value="KIK48935.1"/>
    <property type="molecule type" value="Genomic_DNA"/>
</dbReference>
<reference evidence="5" key="2">
    <citation type="submission" date="2015-01" db="EMBL/GenBank/DDBJ databases">
        <title>Evolutionary Origins and Diversification of the Mycorrhizal Mutualists.</title>
        <authorList>
            <consortium name="DOE Joint Genome Institute"/>
            <consortium name="Mycorrhizal Genomics Consortium"/>
            <person name="Kohler A."/>
            <person name="Kuo A."/>
            <person name="Nagy L.G."/>
            <person name="Floudas D."/>
            <person name="Copeland A."/>
            <person name="Barry K.W."/>
            <person name="Cichocki N."/>
            <person name="Veneault-Fourrey C."/>
            <person name="LaButti K."/>
            <person name="Lindquist E.A."/>
            <person name="Lipzen A."/>
            <person name="Lundell T."/>
            <person name="Morin E."/>
            <person name="Murat C."/>
            <person name="Riley R."/>
            <person name="Ohm R."/>
            <person name="Sun H."/>
            <person name="Tunlid A."/>
            <person name="Henrissat B."/>
            <person name="Grigoriev I.V."/>
            <person name="Hibbett D.S."/>
            <person name="Martin F."/>
        </authorList>
    </citation>
    <scope>NUCLEOTIDE SEQUENCE [LARGE SCALE GENOMIC DNA]</scope>
    <source>
        <strain evidence="5">UH-Slu-Lm8-n1</strain>
    </source>
</reference>
<protein>
    <recommendedName>
        <fullName evidence="3">Yeast cell wall synthesis Kre9/Knh1-like N-terminal domain-containing protein</fullName>
    </recommendedName>
</protein>
<keyword evidence="5" id="KW-1185">Reference proteome</keyword>